<gene>
    <name evidence="1" type="ORF">Sya03_05360</name>
</gene>
<proteinExistence type="predicted"/>
<name>A0A8J4DGZ8_9ACTN</name>
<reference evidence="1" key="1">
    <citation type="submission" date="2021-01" db="EMBL/GenBank/DDBJ databases">
        <title>Whole genome shotgun sequence of Spirilliplanes yamanashiensis NBRC 15828.</title>
        <authorList>
            <person name="Komaki H."/>
            <person name="Tamura T."/>
        </authorList>
    </citation>
    <scope>NUCLEOTIDE SEQUENCE</scope>
    <source>
        <strain evidence="1">NBRC 15828</strain>
    </source>
</reference>
<dbReference type="AlphaFoldDB" id="A0A8J4DGZ8"/>
<organism evidence="1 2">
    <name type="scientific">Spirilliplanes yamanashiensis</name>
    <dbReference type="NCBI Taxonomy" id="42233"/>
    <lineage>
        <taxon>Bacteria</taxon>
        <taxon>Bacillati</taxon>
        <taxon>Actinomycetota</taxon>
        <taxon>Actinomycetes</taxon>
        <taxon>Micromonosporales</taxon>
        <taxon>Micromonosporaceae</taxon>
        <taxon>Spirilliplanes</taxon>
    </lineage>
</organism>
<evidence type="ECO:0000313" key="2">
    <source>
        <dbReference type="Proteomes" id="UP000652013"/>
    </source>
</evidence>
<keyword evidence="2" id="KW-1185">Reference proteome</keyword>
<protein>
    <submittedName>
        <fullName evidence="1">Uncharacterized protein</fullName>
    </submittedName>
</protein>
<dbReference type="EMBL" id="BOOY01000003">
    <property type="protein sequence ID" value="GIJ01184.1"/>
    <property type="molecule type" value="Genomic_DNA"/>
</dbReference>
<accession>A0A8J4DGZ8</accession>
<sequence length="348" mass="37173">MPETVTRVKLSAAIMTHPARLDRARALRDRHPEHRFRIVVDPHPEQGPSALRTARLAWAAADPCATHHMVVQDDAVLGDPDSIEAAVRQRPTDALSLFTEWGSATSFAVRLAALAGVPWAETVDHYTPTVAAVLPAAVARGFAEYPATVPQDDVALRTYLLREGVSGYVPVPGLADHDPGVSLTGNDVMGARRAACHLPGAAGPDGRTAFSPAVLPFFSWVEGRALCNVREDPAGAAWRRELPAWYFAHRGLDAAEVAERGKAAVRPHAGGPVAPILLYGLWVTACQFGVELARIGVTPDPAAPAAREALRTLPWGVLRRFAPDADLRAAEPAVRDLLLDGLRYGGAP</sequence>
<dbReference type="Proteomes" id="UP000652013">
    <property type="component" value="Unassembled WGS sequence"/>
</dbReference>
<dbReference type="RefSeq" id="WP_203936516.1">
    <property type="nucleotide sequence ID" value="NZ_BAAAGJ010000005.1"/>
</dbReference>
<evidence type="ECO:0000313" key="1">
    <source>
        <dbReference type="EMBL" id="GIJ01184.1"/>
    </source>
</evidence>
<comment type="caution">
    <text evidence="1">The sequence shown here is derived from an EMBL/GenBank/DDBJ whole genome shotgun (WGS) entry which is preliminary data.</text>
</comment>